<gene>
    <name evidence="1" type="ORF">QO010_000863</name>
</gene>
<name>A0ABU0IM81_9CAUL</name>
<dbReference type="Pfam" id="PF13692">
    <property type="entry name" value="Glyco_trans_1_4"/>
    <property type="match status" value="1"/>
</dbReference>
<keyword evidence="2" id="KW-1185">Reference proteome</keyword>
<sequence>MRICVVTSAAANAEPRGPHHAAAAQEAFPDAEVIFLDLQPQGATTADPPVLTQAPGVRRLTARYPVRGAGGLAIAALAWRRFRVRLARAWFRLTGQITEALFGAPVIGLTARLKALQADLYYAHNIDTLLPAARAAMASGGSLAFDSMEYHADMGDSQAPEEARAVPILQARWLPRCVLVTAASEVLSDVLAREYGIAQPLALYNTPAVEADLPAPPDQGLSLYWRNSVVGFGQRGLDDVLVAMTQLPADVTLSVQGRPPFDGGAALARRVAELGLGDRVRVLPPYRPAEAVKLAAVHHVGLCLERRGPANHTYTVSNKLFDYMMGGLAVVVANLPGLKVIVDRSQGGLLFEPGSPGDLAAQIRRLHADPNLRAQLAANARAFALAEGNAGVDMQRFRTALKAAFPPRA</sequence>
<dbReference type="PANTHER" id="PTHR12526">
    <property type="entry name" value="GLYCOSYLTRANSFERASE"/>
    <property type="match status" value="1"/>
</dbReference>
<dbReference type="Gene3D" id="3.40.50.2000">
    <property type="entry name" value="Glycogen Phosphorylase B"/>
    <property type="match status" value="1"/>
</dbReference>
<dbReference type="EMBL" id="JAUSVS010000001">
    <property type="protein sequence ID" value="MDQ0463115.1"/>
    <property type="molecule type" value="Genomic_DNA"/>
</dbReference>
<accession>A0ABU0IM81</accession>
<proteinExistence type="predicted"/>
<evidence type="ECO:0000313" key="1">
    <source>
        <dbReference type="EMBL" id="MDQ0463115.1"/>
    </source>
</evidence>
<dbReference type="SUPFAM" id="SSF53756">
    <property type="entry name" value="UDP-Glycosyltransferase/glycogen phosphorylase"/>
    <property type="match status" value="1"/>
</dbReference>
<dbReference type="RefSeq" id="WP_307346451.1">
    <property type="nucleotide sequence ID" value="NZ_JAUSVS010000001.1"/>
</dbReference>
<protein>
    <submittedName>
        <fullName evidence="1">Glycosyltransferase involved in cell wall biosynthesis</fullName>
    </submittedName>
</protein>
<organism evidence="1 2">
    <name type="scientific">Caulobacter ginsengisoli</name>
    <dbReference type="NCBI Taxonomy" id="400775"/>
    <lineage>
        <taxon>Bacteria</taxon>
        <taxon>Pseudomonadati</taxon>
        <taxon>Pseudomonadota</taxon>
        <taxon>Alphaproteobacteria</taxon>
        <taxon>Caulobacterales</taxon>
        <taxon>Caulobacteraceae</taxon>
        <taxon>Caulobacter</taxon>
    </lineage>
</organism>
<evidence type="ECO:0000313" key="2">
    <source>
        <dbReference type="Proteomes" id="UP001228905"/>
    </source>
</evidence>
<reference evidence="1 2" key="1">
    <citation type="submission" date="2023-07" db="EMBL/GenBank/DDBJ databases">
        <title>Genomic Encyclopedia of Type Strains, Phase IV (KMG-IV): sequencing the most valuable type-strain genomes for metagenomic binning, comparative biology and taxonomic classification.</title>
        <authorList>
            <person name="Goeker M."/>
        </authorList>
    </citation>
    <scope>NUCLEOTIDE SEQUENCE [LARGE SCALE GENOMIC DNA]</scope>
    <source>
        <strain evidence="1 2">DSM 18695</strain>
    </source>
</reference>
<comment type="caution">
    <text evidence="1">The sequence shown here is derived from an EMBL/GenBank/DDBJ whole genome shotgun (WGS) entry which is preliminary data.</text>
</comment>
<dbReference type="Proteomes" id="UP001228905">
    <property type="component" value="Unassembled WGS sequence"/>
</dbReference>